<sequence length="768" mass="88427">MTRKQKLPHYMSSLKKILISSLLFLQNLISPHHACFTLIISLLKPIFILFSSASRGSTVGTDISKFRFLSELEGSDEAKMIKEEEEISELSKLVFKFEFQTETFERLSRGGYRSLSGSDESESSSLSCSPAIYTAEKKYESPSLANNLTFVVENPKSATFRVEDCLKTPEKTEDYGESNILSTSPAVSTAAKKYESPSLVKNLSFVVENPKSATFRVEDCLKNGEKTEDYAGGSGESLSRVLGSSSTSPVIPTADSKYGSPSPAKNLTYVLENPKTATFTVEKTEDHSVSSTVGKKENSEILRFLTEEDFMESDSDFVDSSQTFTSNEDGFLSDSDFGETSPPEEKGQNRKTVNSSGSSSDSEEEEDEEGFESLWEHQNLIEQLKMEMKKVKAIGGLQTILEEEEEEDDCPKIMEELKPWRIEEEKRSKHVDTIGEVHKFHRSYRERMRKLDILSFQKSFALGLLQSTNPSTVGSSPSQASFSSVFNLRLWKLKKPETEPLVQFRKETHGELENVYVGHMCLSWEILHWQYEKAIKLLESDVYGSRRYNEVAGEFQQFQVLLQRFLENEPFEEPRVQHYIKKRRVLRNLLQVPVIREDGSKDKRKEKRRDYEENDDGAIKSEQLVEIMEETIRLFWRFVRFDKLTSSIHDHKSRTKSQIEPDHEENSEDLELFADVKAELQNKEKRLKDVLKSERCIIRRFKKHKEEDSIEEQVLHFFSQVDMKLVTRVLNMSKLTKDHLVWCRNKLTKISFVNRRLHLDPSFCLFPC</sequence>
<dbReference type="PANTHER" id="PTHR46741">
    <property type="entry name" value="OS09G0413600 PROTEIN"/>
    <property type="match status" value="1"/>
</dbReference>
<feature type="compositionally biased region" description="Low complexity" evidence="1">
    <location>
        <begin position="236"/>
        <end position="248"/>
    </location>
</feature>
<evidence type="ECO:0000313" key="3">
    <source>
        <dbReference type="Proteomes" id="UP000032141"/>
    </source>
</evidence>
<dbReference type="InterPro" id="IPR012870">
    <property type="entry name" value="DUF1666"/>
</dbReference>
<dbReference type="EnsemblPlants" id="Bo4g139080.1">
    <property type="protein sequence ID" value="Bo4g139080.1"/>
    <property type="gene ID" value="Bo4g139080"/>
</dbReference>
<dbReference type="Pfam" id="PF07891">
    <property type="entry name" value="DUF1666"/>
    <property type="match status" value="1"/>
</dbReference>
<organism evidence="2 3">
    <name type="scientific">Brassica oleracea var. oleracea</name>
    <dbReference type="NCBI Taxonomy" id="109376"/>
    <lineage>
        <taxon>Eukaryota</taxon>
        <taxon>Viridiplantae</taxon>
        <taxon>Streptophyta</taxon>
        <taxon>Embryophyta</taxon>
        <taxon>Tracheophyta</taxon>
        <taxon>Spermatophyta</taxon>
        <taxon>Magnoliopsida</taxon>
        <taxon>eudicotyledons</taxon>
        <taxon>Gunneridae</taxon>
        <taxon>Pentapetalae</taxon>
        <taxon>rosids</taxon>
        <taxon>malvids</taxon>
        <taxon>Brassicales</taxon>
        <taxon>Brassicaceae</taxon>
        <taxon>Brassiceae</taxon>
        <taxon>Brassica</taxon>
    </lineage>
</organism>
<reference evidence="2" key="2">
    <citation type="submission" date="2015-03" db="UniProtKB">
        <authorList>
            <consortium name="EnsemblPlants"/>
        </authorList>
    </citation>
    <scope>IDENTIFICATION</scope>
</reference>
<evidence type="ECO:0000313" key="2">
    <source>
        <dbReference type="EnsemblPlants" id="Bo4g139080.1"/>
    </source>
</evidence>
<feature type="region of interest" description="Disordered" evidence="1">
    <location>
        <begin position="231"/>
        <end position="263"/>
    </location>
</feature>
<accession>A0A0D3BZW1</accession>
<proteinExistence type="predicted"/>
<dbReference type="STRING" id="109376.A0A0D3BZW1"/>
<evidence type="ECO:0000256" key="1">
    <source>
        <dbReference type="SAM" id="MobiDB-lite"/>
    </source>
</evidence>
<dbReference type="PANTHER" id="PTHR46741:SF2">
    <property type="entry name" value="RIBOSOMAL PROTEIN L34AE"/>
    <property type="match status" value="1"/>
</dbReference>
<keyword evidence="3" id="KW-1185">Reference proteome</keyword>
<feature type="compositionally biased region" description="Polar residues" evidence="1">
    <location>
        <begin position="318"/>
        <end position="328"/>
    </location>
</feature>
<dbReference type="OMA" id="FWRFVRF"/>
<feature type="compositionally biased region" description="Acidic residues" evidence="1">
    <location>
        <begin position="361"/>
        <end position="371"/>
    </location>
</feature>
<dbReference type="HOGENOM" id="CLU_015578_0_0_1"/>
<dbReference type="AlphaFoldDB" id="A0A0D3BZW1"/>
<name>A0A0D3BZW1_BRAOL</name>
<reference evidence="2 3" key="1">
    <citation type="journal article" date="2014" name="Genome Biol.">
        <title>Transcriptome and methylome profiling reveals relics of genome dominance in the mesopolyploid Brassica oleracea.</title>
        <authorList>
            <person name="Parkin I.A."/>
            <person name="Koh C."/>
            <person name="Tang H."/>
            <person name="Robinson S.J."/>
            <person name="Kagale S."/>
            <person name="Clarke W.E."/>
            <person name="Town C.D."/>
            <person name="Nixon J."/>
            <person name="Krishnakumar V."/>
            <person name="Bidwell S.L."/>
            <person name="Denoeud F."/>
            <person name="Belcram H."/>
            <person name="Links M.G."/>
            <person name="Just J."/>
            <person name="Clarke C."/>
            <person name="Bender T."/>
            <person name="Huebert T."/>
            <person name="Mason A.S."/>
            <person name="Pires J.C."/>
            <person name="Barker G."/>
            <person name="Moore J."/>
            <person name="Walley P.G."/>
            <person name="Manoli S."/>
            <person name="Batley J."/>
            <person name="Edwards D."/>
            <person name="Nelson M.N."/>
            <person name="Wang X."/>
            <person name="Paterson A.H."/>
            <person name="King G."/>
            <person name="Bancroft I."/>
            <person name="Chalhoub B."/>
            <person name="Sharpe A.G."/>
        </authorList>
    </citation>
    <scope>NUCLEOTIDE SEQUENCE</scope>
    <source>
        <strain evidence="2 3">cv. TO1000</strain>
    </source>
</reference>
<evidence type="ECO:0008006" key="4">
    <source>
        <dbReference type="Google" id="ProtNLM"/>
    </source>
</evidence>
<dbReference type="eggNOG" id="ENOG502QTCK">
    <property type="taxonomic scope" value="Eukaryota"/>
</dbReference>
<feature type="region of interest" description="Disordered" evidence="1">
    <location>
        <begin position="313"/>
        <end position="372"/>
    </location>
</feature>
<dbReference type="Proteomes" id="UP000032141">
    <property type="component" value="Chromosome C4"/>
</dbReference>
<dbReference type="Gramene" id="Bo4g139080.1">
    <property type="protein sequence ID" value="Bo4g139080.1"/>
    <property type="gene ID" value="Bo4g139080"/>
</dbReference>
<protein>
    <recommendedName>
        <fullName evidence="4">Ribosomal protein L34Ae</fullName>
    </recommendedName>
</protein>